<dbReference type="InterPro" id="IPR006179">
    <property type="entry name" value="5_nucleotidase/apyrase"/>
</dbReference>
<sequence length="236" mass="26871">MSCQNQPELVKIKGNQIAIDSNLTKETSLEEYIKPYRNAIQKEMNRPLSYTKKAMFKTDHPLNTAIGNMMADAVFEMANPILKTRYKNSIDAVLLNYGGIRSGINKGVITTKTAYNIMPFENMVVVAELDTEAVKDLVNYLVDNQIAHPISNMQLQLKSNGELGDFKVNDKPLNKNKTYFIATSDYLLQGGDNMDFFKEAKSVYEIDSKLRNLFIDYFKKHDTITATSDQRFVKIQ</sequence>
<accession>A0A4U5TSH3</accession>
<organism evidence="2 3">
    <name type="scientific">Mesohalobacter halotolerans</name>
    <dbReference type="NCBI Taxonomy" id="1883405"/>
    <lineage>
        <taxon>Bacteria</taxon>
        <taxon>Pseudomonadati</taxon>
        <taxon>Bacteroidota</taxon>
        <taxon>Flavobacteriia</taxon>
        <taxon>Flavobacteriales</taxon>
        <taxon>Flavobacteriaceae</taxon>
        <taxon>Mesohalobacter</taxon>
    </lineage>
</organism>
<gene>
    <name evidence="2" type="ORF">FCN74_09010</name>
</gene>
<dbReference type="PANTHER" id="PTHR11575">
    <property type="entry name" value="5'-NUCLEOTIDASE-RELATED"/>
    <property type="match status" value="1"/>
</dbReference>
<dbReference type="Proteomes" id="UP000306552">
    <property type="component" value="Unassembled WGS sequence"/>
</dbReference>
<dbReference type="InterPro" id="IPR036907">
    <property type="entry name" value="5'-Nucleotdase_C_sf"/>
</dbReference>
<dbReference type="EMBL" id="SWMU01000003">
    <property type="protein sequence ID" value="TKS56298.1"/>
    <property type="molecule type" value="Genomic_DNA"/>
</dbReference>
<evidence type="ECO:0000259" key="1">
    <source>
        <dbReference type="Pfam" id="PF02872"/>
    </source>
</evidence>
<protein>
    <recommendedName>
        <fullName evidence="1">5'-Nucleotidase C-terminal domain-containing protein</fullName>
    </recommendedName>
</protein>
<evidence type="ECO:0000313" key="3">
    <source>
        <dbReference type="Proteomes" id="UP000306552"/>
    </source>
</evidence>
<dbReference type="PANTHER" id="PTHR11575:SF24">
    <property type="entry name" value="5'-NUCLEOTIDASE"/>
    <property type="match status" value="1"/>
</dbReference>
<dbReference type="PRINTS" id="PR01607">
    <property type="entry name" value="APYRASEFAMLY"/>
</dbReference>
<dbReference type="Gene3D" id="3.90.780.10">
    <property type="entry name" value="5'-Nucleotidase, C-terminal domain"/>
    <property type="match status" value="1"/>
</dbReference>
<dbReference type="GO" id="GO:0030288">
    <property type="term" value="C:outer membrane-bounded periplasmic space"/>
    <property type="evidence" value="ECO:0007669"/>
    <property type="project" value="TreeGrafter"/>
</dbReference>
<dbReference type="GO" id="GO:0009166">
    <property type="term" value="P:nucleotide catabolic process"/>
    <property type="evidence" value="ECO:0007669"/>
    <property type="project" value="InterPro"/>
</dbReference>
<dbReference type="Pfam" id="PF02872">
    <property type="entry name" value="5_nucleotid_C"/>
    <property type="match status" value="1"/>
</dbReference>
<reference evidence="2 3" key="1">
    <citation type="submission" date="2019-04" db="EMBL/GenBank/DDBJ databases">
        <title>Psychroflexus halotolerans sp. nov., isolated from a marine solar saltern.</title>
        <authorList>
            <person name="Feng X."/>
        </authorList>
    </citation>
    <scope>NUCLEOTIDE SEQUENCE [LARGE SCALE GENOMIC DNA]</scope>
    <source>
        <strain evidence="2 3">WDS2C27</strain>
    </source>
</reference>
<dbReference type="GO" id="GO:0016787">
    <property type="term" value="F:hydrolase activity"/>
    <property type="evidence" value="ECO:0007669"/>
    <property type="project" value="InterPro"/>
</dbReference>
<proteinExistence type="predicted"/>
<feature type="domain" description="5'-Nucleotidase C-terminal" evidence="1">
    <location>
        <begin position="63"/>
        <end position="199"/>
    </location>
</feature>
<dbReference type="OrthoDB" id="4762412at2"/>
<comment type="caution">
    <text evidence="2">The sequence shown here is derived from an EMBL/GenBank/DDBJ whole genome shotgun (WGS) entry which is preliminary data.</text>
</comment>
<evidence type="ECO:0000313" key="2">
    <source>
        <dbReference type="EMBL" id="TKS56298.1"/>
    </source>
</evidence>
<dbReference type="InterPro" id="IPR008334">
    <property type="entry name" value="5'-Nucleotdase_C"/>
</dbReference>
<name>A0A4U5TSH3_9FLAO</name>
<keyword evidence="3" id="KW-1185">Reference proteome</keyword>
<dbReference type="SUPFAM" id="SSF55816">
    <property type="entry name" value="5'-nucleotidase (syn. UDP-sugar hydrolase), C-terminal domain"/>
    <property type="match status" value="1"/>
</dbReference>
<dbReference type="AlphaFoldDB" id="A0A4U5TSH3"/>